<name>A0A8H7T7R4_9HELO</name>
<feature type="region of interest" description="Disordered" evidence="1">
    <location>
        <begin position="77"/>
        <end position="121"/>
    </location>
</feature>
<dbReference type="OrthoDB" id="3507552at2759"/>
<dbReference type="AlphaFoldDB" id="A0A8H7T7R4"/>
<reference evidence="3" key="1">
    <citation type="submission" date="2021-02" db="EMBL/GenBank/DDBJ databases">
        <title>Genome sequence Cadophora malorum strain M34.</title>
        <authorList>
            <person name="Stefanovic E."/>
            <person name="Vu D."/>
            <person name="Scully C."/>
            <person name="Dijksterhuis J."/>
            <person name="Roader J."/>
            <person name="Houbraken J."/>
        </authorList>
    </citation>
    <scope>NUCLEOTIDE SEQUENCE</scope>
    <source>
        <strain evidence="3">M34</strain>
    </source>
</reference>
<protein>
    <recommendedName>
        <fullName evidence="2">BZIP domain-containing protein</fullName>
    </recommendedName>
</protein>
<feature type="domain" description="BZIP" evidence="2">
    <location>
        <begin position="109"/>
        <end position="124"/>
    </location>
</feature>
<dbReference type="Gene3D" id="1.20.5.170">
    <property type="match status" value="1"/>
</dbReference>
<feature type="compositionally biased region" description="Acidic residues" evidence="1">
    <location>
        <begin position="202"/>
        <end position="211"/>
    </location>
</feature>
<organism evidence="3 4">
    <name type="scientific">Cadophora malorum</name>
    <dbReference type="NCBI Taxonomy" id="108018"/>
    <lineage>
        <taxon>Eukaryota</taxon>
        <taxon>Fungi</taxon>
        <taxon>Dikarya</taxon>
        <taxon>Ascomycota</taxon>
        <taxon>Pezizomycotina</taxon>
        <taxon>Leotiomycetes</taxon>
        <taxon>Helotiales</taxon>
        <taxon>Ploettnerulaceae</taxon>
        <taxon>Cadophora</taxon>
    </lineage>
</organism>
<dbReference type="Proteomes" id="UP000664132">
    <property type="component" value="Unassembled WGS sequence"/>
</dbReference>
<evidence type="ECO:0000256" key="1">
    <source>
        <dbReference type="SAM" id="MobiDB-lite"/>
    </source>
</evidence>
<proteinExistence type="predicted"/>
<evidence type="ECO:0000259" key="2">
    <source>
        <dbReference type="PROSITE" id="PS00036"/>
    </source>
</evidence>
<sequence>MAFEYSQDSYWNGATFYQQHLDTVPLAAGDYFDSAANPLMINTSSPQFSGNLVEEPSSVTYSEWGGSIQGDTLSNGDFSPIAAKSDTAASTSVGSSRVPRRPSAEAVARRRKQNRVSQAAWRARNKELVEELRQEISEYSEYTENMQQTMRSLLQTTETLKGVIENALTQQPPSKSQGRPNGESQLLSPISSNEGPVQDTQDTQDCDGDTV</sequence>
<accession>A0A8H7T7R4</accession>
<dbReference type="InterPro" id="IPR004827">
    <property type="entry name" value="bZIP"/>
</dbReference>
<dbReference type="EMBL" id="JAFJYH010000285">
    <property type="protein sequence ID" value="KAG4414032.1"/>
    <property type="molecule type" value="Genomic_DNA"/>
</dbReference>
<dbReference type="SUPFAM" id="SSF57959">
    <property type="entry name" value="Leucine zipper domain"/>
    <property type="match status" value="1"/>
</dbReference>
<dbReference type="GO" id="GO:0003700">
    <property type="term" value="F:DNA-binding transcription factor activity"/>
    <property type="evidence" value="ECO:0007669"/>
    <property type="project" value="InterPro"/>
</dbReference>
<evidence type="ECO:0000313" key="4">
    <source>
        <dbReference type="Proteomes" id="UP000664132"/>
    </source>
</evidence>
<feature type="region of interest" description="Disordered" evidence="1">
    <location>
        <begin position="164"/>
        <end position="211"/>
    </location>
</feature>
<evidence type="ECO:0000313" key="3">
    <source>
        <dbReference type="EMBL" id="KAG4414032.1"/>
    </source>
</evidence>
<comment type="caution">
    <text evidence="3">The sequence shown here is derived from an EMBL/GenBank/DDBJ whole genome shotgun (WGS) entry which is preliminary data.</text>
</comment>
<dbReference type="InterPro" id="IPR046347">
    <property type="entry name" value="bZIP_sf"/>
</dbReference>
<keyword evidence="4" id="KW-1185">Reference proteome</keyword>
<feature type="compositionally biased region" description="Polar residues" evidence="1">
    <location>
        <begin position="167"/>
        <end position="195"/>
    </location>
</feature>
<gene>
    <name evidence="3" type="ORF">IFR04_012848</name>
</gene>
<dbReference type="PROSITE" id="PS00036">
    <property type="entry name" value="BZIP_BASIC"/>
    <property type="match status" value="1"/>
</dbReference>
<dbReference type="CDD" id="cd14688">
    <property type="entry name" value="bZIP_YAP"/>
    <property type="match status" value="1"/>
</dbReference>